<dbReference type="InterPro" id="IPR005543">
    <property type="entry name" value="PASTA_dom"/>
</dbReference>
<evidence type="ECO:0000313" key="11">
    <source>
        <dbReference type="Proteomes" id="UP000199017"/>
    </source>
</evidence>
<dbReference type="InterPro" id="IPR001460">
    <property type="entry name" value="PCN-bd_Tpept"/>
</dbReference>
<dbReference type="SUPFAM" id="SSF54184">
    <property type="entry name" value="Penicillin-binding protein 2x (pbp-2x), c-terminal domain"/>
    <property type="match status" value="2"/>
</dbReference>
<feature type="domain" description="PASTA" evidence="9">
    <location>
        <begin position="588"/>
        <end position="648"/>
    </location>
</feature>
<dbReference type="GO" id="GO:0071555">
    <property type="term" value="P:cell wall organization"/>
    <property type="evidence" value="ECO:0007669"/>
    <property type="project" value="TreeGrafter"/>
</dbReference>
<keyword evidence="8" id="KW-0812">Transmembrane</keyword>
<dbReference type="PROSITE" id="PS51178">
    <property type="entry name" value="PASTA"/>
    <property type="match status" value="2"/>
</dbReference>
<evidence type="ECO:0000256" key="5">
    <source>
        <dbReference type="ARBA" id="ARBA00023136"/>
    </source>
</evidence>
<keyword evidence="11" id="KW-1185">Reference proteome</keyword>
<dbReference type="GO" id="GO:0005886">
    <property type="term" value="C:plasma membrane"/>
    <property type="evidence" value="ECO:0007669"/>
    <property type="project" value="TreeGrafter"/>
</dbReference>
<feature type="domain" description="PASTA" evidence="9">
    <location>
        <begin position="649"/>
        <end position="705"/>
    </location>
</feature>
<evidence type="ECO:0000256" key="7">
    <source>
        <dbReference type="SAM" id="MobiDB-lite"/>
    </source>
</evidence>
<dbReference type="SUPFAM" id="SSF56519">
    <property type="entry name" value="Penicillin binding protein dimerisation domain"/>
    <property type="match status" value="1"/>
</dbReference>
<keyword evidence="5 8" id="KW-0472">Membrane</keyword>
<dbReference type="SMART" id="SM00740">
    <property type="entry name" value="PASTA"/>
    <property type="match status" value="2"/>
</dbReference>
<organism evidence="10 11">
    <name type="scientific">Alteribacillus bidgolensis</name>
    <dbReference type="NCBI Taxonomy" id="930129"/>
    <lineage>
        <taxon>Bacteria</taxon>
        <taxon>Bacillati</taxon>
        <taxon>Bacillota</taxon>
        <taxon>Bacilli</taxon>
        <taxon>Bacillales</taxon>
        <taxon>Bacillaceae</taxon>
        <taxon>Alteribacillus</taxon>
    </lineage>
</organism>
<evidence type="ECO:0000256" key="2">
    <source>
        <dbReference type="ARBA" id="ARBA00004752"/>
    </source>
</evidence>
<dbReference type="EC" id="3.4.16.4" evidence="4"/>
<comment type="similarity">
    <text evidence="3">Belongs to the transpeptidase family.</text>
</comment>
<dbReference type="PANTHER" id="PTHR30627">
    <property type="entry name" value="PEPTIDOGLYCAN D,D-TRANSPEPTIDASE"/>
    <property type="match status" value="1"/>
</dbReference>
<feature type="transmembrane region" description="Helical" evidence="8">
    <location>
        <begin position="12"/>
        <end position="32"/>
    </location>
</feature>
<sequence length="739" mass="81796">MAQTRKTIIKRALLLMVLISLFFLIFAGRVVYVQVAKEVKGQDLQAMAESRWTTTQTLHGERGTIFDRKGGALAEEVQSYTAFAVLDENYEEHVEEPEETAEKLAPLIDIEKKDLIDLLTREEVFQVELGPGSKYLTLSEKQEIEELELPGIHFRTEEQRYYPNQTFASHVLGYTERDMSEARMGLEKGLDERLSPTDGSLSYKRNVKGIPLFDKQEVLQEPIDGEDVYLTIDSNIQTALEQAMTEVEEEYEPNKMTAIVANAETGEILGMSNRPSFNPNEYESITNYTNYAISDRIEPGSTMKMFTLAAAIEEGVYNGEETYESGTYDIGSTTIGDHNNNKGWGEITYDEGLERSSNVAFAKLALEKLKPERLYNYLEAFGFRETTGIDLPNEANSSIAESSELDAAVTAFGQATAVTPIQMVKAATAIANDGEMVDPYIIDKIYNSSDQTYTYESAPESAGNPISKKTAAEVRKKLERVVTSENGTGRPFYIDGIDVAGKTGTAQISNPEGGGYISGHNQNIFSFMGMAPADDPSIIVYVAVDRPKLEGHEAGSAPVAAIFNPVMKQSLSYMNLTPQDVEDEDVYEEEGIEAKSYVDQSMNEAVHELEEFGLEPVVLGDGSTVVDQYPAEGEPLIIGEKVFLRTDGEVKMPDLGGWSLRDVKRMSDLLGLSLHHIGSGYVTDQSVEPGASVQKEGYVTVELNTPSQIRENQEEESVEQPSEEGQAEEETGEDIQRRD</sequence>
<gene>
    <name evidence="10" type="ORF">SAMN05216352_103280</name>
</gene>
<name>A0A1G8G8Z8_9BACI</name>
<keyword evidence="8" id="KW-1133">Transmembrane helix</keyword>
<dbReference type="STRING" id="930129.SAMN05216352_103280"/>
<dbReference type="EMBL" id="FNDU01000003">
    <property type="protein sequence ID" value="SDH90878.1"/>
    <property type="molecule type" value="Genomic_DNA"/>
</dbReference>
<dbReference type="InterPro" id="IPR012338">
    <property type="entry name" value="Beta-lactam/transpept-like"/>
</dbReference>
<dbReference type="SUPFAM" id="SSF56601">
    <property type="entry name" value="beta-lactamase/transpeptidase-like"/>
    <property type="match status" value="1"/>
</dbReference>
<evidence type="ECO:0000259" key="9">
    <source>
        <dbReference type="PROSITE" id="PS51178"/>
    </source>
</evidence>
<evidence type="ECO:0000256" key="6">
    <source>
        <dbReference type="ARBA" id="ARBA00034000"/>
    </source>
</evidence>
<accession>A0A1G8G8Z8</accession>
<feature type="region of interest" description="Disordered" evidence="7">
    <location>
        <begin position="704"/>
        <end position="739"/>
    </location>
</feature>
<dbReference type="AlphaFoldDB" id="A0A1G8G8Z8"/>
<dbReference type="InterPro" id="IPR050515">
    <property type="entry name" value="Beta-lactam/transpept"/>
</dbReference>
<protein>
    <recommendedName>
        <fullName evidence="4">serine-type D-Ala-D-Ala carboxypeptidase</fullName>
        <ecNumber evidence="4">3.4.16.4</ecNumber>
    </recommendedName>
</protein>
<dbReference type="Gene3D" id="3.90.1310.10">
    <property type="entry name" value="Penicillin-binding protein 2a (Domain 2)"/>
    <property type="match status" value="1"/>
</dbReference>
<dbReference type="GO" id="GO:0008658">
    <property type="term" value="F:penicillin binding"/>
    <property type="evidence" value="ECO:0007669"/>
    <property type="project" value="InterPro"/>
</dbReference>
<evidence type="ECO:0000256" key="8">
    <source>
        <dbReference type="SAM" id="Phobius"/>
    </source>
</evidence>
<dbReference type="Pfam" id="PF03793">
    <property type="entry name" value="PASTA"/>
    <property type="match status" value="2"/>
</dbReference>
<evidence type="ECO:0000313" key="10">
    <source>
        <dbReference type="EMBL" id="SDH90878.1"/>
    </source>
</evidence>
<dbReference type="InterPro" id="IPR036138">
    <property type="entry name" value="PBP_dimer_sf"/>
</dbReference>
<dbReference type="InterPro" id="IPR005311">
    <property type="entry name" value="PBP_dimer"/>
</dbReference>
<proteinExistence type="inferred from homology"/>
<dbReference type="GO" id="GO:0009002">
    <property type="term" value="F:serine-type D-Ala-D-Ala carboxypeptidase activity"/>
    <property type="evidence" value="ECO:0007669"/>
    <property type="project" value="UniProtKB-EC"/>
</dbReference>
<comment type="pathway">
    <text evidence="2">Cell wall biogenesis; peptidoglycan biosynthesis.</text>
</comment>
<dbReference type="Pfam" id="PF00905">
    <property type="entry name" value="Transpeptidase"/>
    <property type="match status" value="1"/>
</dbReference>
<comment type="catalytic activity">
    <reaction evidence="6">
        <text>Preferential cleavage: (Ac)2-L-Lys-D-Ala-|-D-Ala. Also transpeptidation of peptidyl-alanyl moieties that are N-acyl substituents of D-alanine.</text>
        <dbReference type="EC" id="3.4.16.4"/>
    </reaction>
</comment>
<reference evidence="10 11" key="1">
    <citation type="submission" date="2016-10" db="EMBL/GenBank/DDBJ databases">
        <authorList>
            <person name="de Groot N.N."/>
        </authorList>
    </citation>
    <scope>NUCLEOTIDE SEQUENCE [LARGE SCALE GENOMIC DNA]</scope>
    <source>
        <strain evidence="11">P4B,CCM 7963,CECT 7998,DSM 25260,IBRC-M 10614,KCTC 13821</strain>
    </source>
</reference>
<dbReference type="Pfam" id="PF03717">
    <property type="entry name" value="PBP_dimer"/>
    <property type="match status" value="1"/>
</dbReference>
<evidence type="ECO:0000256" key="1">
    <source>
        <dbReference type="ARBA" id="ARBA00004370"/>
    </source>
</evidence>
<dbReference type="GO" id="GO:0009252">
    <property type="term" value="P:peptidoglycan biosynthetic process"/>
    <property type="evidence" value="ECO:0007669"/>
    <property type="project" value="UniProtKB-UniPathway"/>
</dbReference>
<dbReference type="Gene3D" id="3.30.70.2110">
    <property type="match status" value="1"/>
</dbReference>
<dbReference type="PANTHER" id="PTHR30627:SF26">
    <property type="entry name" value="PENICILLIN-BINDING PROTEIN 2B"/>
    <property type="match status" value="1"/>
</dbReference>
<comment type="subcellular location">
    <subcellularLocation>
        <location evidence="1">Membrane</location>
    </subcellularLocation>
</comment>
<evidence type="ECO:0000256" key="4">
    <source>
        <dbReference type="ARBA" id="ARBA00012448"/>
    </source>
</evidence>
<feature type="compositionally biased region" description="Acidic residues" evidence="7">
    <location>
        <begin position="713"/>
        <end position="733"/>
    </location>
</feature>
<dbReference type="Proteomes" id="UP000199017">
    <property type="component" value="Unassembled WGS sequence"/>
</dbReference>
<evidence type="ECO:0000256" key="3">
    <source>
        <dbReference type="ARBA" id="ARBA00007171"/>
    </source>
</evidence>
<dbReference type="CDD" id="cd06575">
    <property type="entry name" value="PASTA_Pbp2x-like_2"/>
    <property type="match status" value="1"/>
</dbReference>
<dbReference type="CDD" id="cd06576">
    <property type="entry name" value="PASTA_Pbp2x-like_1"/>
    <property type="match status" value="1"/>
</dbReference>
<dbReference type="UniPathway" id="UPA00219"/>
<dbReference type="Gene3D" id="3.40.710.10">
    <property type="entry name" value="DD-peptidase/beta-lactamase superfamily"/>
    <property type="match status" value="1"/>
</dbReference>